<keyword evidence="2" id="KW-1133">Transmembrane helix</keyword>
<dbReference type="RefSeq" id="WP_203914735.1">
    <property type="nucleotide sequence ID" value="NZ_BONY01000115.1"/>
</dbReference>
<reference evidence="3" key="1">
    <citation type="submission" date="2021-01" db="EMBL/GenBank/DDBJ databases">
        <title>Whole genome shotgun sequence of Rhizocola hellebori NBRC 109834.</title>
        <authorList>
            <person name="Komaki H."/>
            <person name="Tamura T."/>
        </authorList>
    </citation>
    <scope>NUCLEOTIDE SEQUENCE</scope>
    <source>
        <strain evidence="3">NBRC 109834</strain>
    </source>
</reference>
<feature type="transmembrane region" description="Helical" evidence="2">
    <location>
        <begin position="174"/>
        <end position="197"/>
    </location>
</feature>
<dbReference type="EMBL" id="BONY01000115">
    <property type="protein sequence ID" value="GIH11014.1"/>
    <property type="molecule type" value="Genomic_DNA"/>
</dbReference>
<feature type="region of interest" description="Disordered" evidence="1">
    <location>
        <begin position="227"/>
        <end position="247"/>
    </location>
</feature>
<evidence type="ECO:0000313" key="3">
    <source>
        <dbReference type="EMBL" id="GIH11014.1"/>
    </source>
</evidence>
<comment type="caution">
    <text evidence="3">The sequence shown here is derived from an EMBL/GenBank/DDBJ whole genome shotgun (WGS) entry which is preliminary data.</text>
</comment>
<accession>A0A8J3QJR2</accession>
<name>A0A8J3QJR2_9ACTN</name>
<evidence type="ECO:0000256" key="2">
    <source>
        <dbReference type="SAM" id="Phobius"/>
    </source>
</evidence>
<keyword evidence="2" id="KW-0472">Membrane</keyword>
<sequence length="312" mass="33620">MDLWDLTRLLFRRWYVALPMLLVSLASVAVISQTVPPDYSATGHVTMIPPSQRTPAENPTKIQNPWEELGFRALGQAVIIKLSEQKVLEDLVNAGYTDNFTVGMDDRTPLFTIESIGSSAEQAISTTRRVMKLIEEDVMARQTRYGVAGGDLITTLALDNGDTVVKITSKATRVLLVATALGVLLSAATTIAIDAILRRRSRRRAPLDGAAPVLDALDELKPMPKAKGKAKIVKQPDTNGAKPAEANGIKPAKATASVGGVRAPVMVKYIDVDAMETMNLDAAAASHPEDATIVLPLYGAKRPGRDDKGRRD</sequence>
<dbReference type="Proteomes" id="UP000612899">
    <property type="component" value="Unassembled WGS sequence"/>
</dbReference>
<keyword evidence="2" id="KW-0812">Transmembrane</keyword>
<keyword evidence="4" id="KW-1185">Reference proteome</keyword>
<evidence type="ECO:0000313" key="4">
    <source>
        <dbReference type="Proteomes" id="UP000612899"/>
    </source>
</evidence>
<gene>
    <name evidence="3" type="ORF">Rhe02_90810</name>
</gene>
<dbReference type="AlphaFoldDB" id="A0A8J3QJR2"/>
<proteinExistence type="predicted"/>
<organism evidence="3 4">
    <name type="scientific">Rhizocola hellebori</name>
    <dbReference type="NCBI Taxonomy" id="1392758"/>
    <lineage>
        <taxon>Bacteria</taxon>
        <taxon>Bacillati</taxon>
        <taxon>Actinomycetota</taxon>
        <taxon>Actinomycetes</taxon>
        <taxon>Micromonosporales</taxon>
        <taxon>Micromonosporaceae</taxon>
        <taxon>Rhizocola</taxon>
    </lineage>
</organism>
<evidence type="ECO:0000256" key="1">
    <source>
        <dbReference type="SAM" id="MobiDB-lite"/>
    </source>
</evidence>
<protein>
    <recommendedName>
        <fullName evidence="5">Polysaccharide chain length determinant N-terminal domain-containing protein</fullName>
    </recommendedName>
</protein>
<evidence type="ECO:0008006" key="5">
    <source>
        <dbReference type="Google" id="ProtNLM"/>
    </source>
</evidence>